<dbReference type="EMBL" id="CM009755">
    <property type="protein sequence ID" value="PUZ47668.1"/>
    <property type="molecule type" value="Genomic_DNA"/>
</dbReference>
<name>A0A2T7CWF9_9POAL</name>
<dbReference type="Proteomes" id="UP000244336">
    <property type="component" value="Chromosome 7"/>
</dbReference>
<protein>
    <submittedName>
        <fullName evidence="1">Uncharacterized protein</fullName>
    </submittedName>
</protein>
<dbReference type="AlphaFoldDB" id="A0A2T7CWF9"/>
<evidence type="ECO:0000313" key="2">
    <source>
        <dbReference type="Proteomes" id="UP000244336"/>
    </source>
</evidence>
<reference evidence="1 2" key="1">
    <citation type="submission" date="2018-04" db="EMBL/GenBank/DDBJ databases">
        <title>WGS assembly of Panicum hallii var. hallii HAL2.</title>
        <authorList>
            <person name="Lovell J."/>
            <person name="Jenkins J."/>
            <person name="Lowry D."/>
            <person name="Mamidi S."/>
            <person name="Sreedasyam A."/>
            <person name="Weng X."/>
            <person name="Barry K."/>
            <person name="Bonette J."/>
            <person name="Campitelli B."/>
            <person name="Daum C."/>
            <person name="Gordon S."/>
            <person name="Gould B."/>
            <person name="Lipzen A."/>
            <person name="MacQueen A."/>
            <person name="Palacio-Mejia J."/>
            <person name="Plott C."/>
            <person name="Shakirov E."/>
            <person name="Shu S."/>
            <person name="Yoshinaga Y."/>
            <person name="Zane M."/>
            <person name="Rokhsar D."/>
            <person name="Grimwood J."/>
            <person name="Schmutz J."/>
            <person name="Juenger T."/>
        </authorList>
    </citation>
    <scope>NUCLEOTIDE SEQUENCE [LARGE SCALE GENOMIC DNA]</scope>
    <source>
        <strain evidence="2">cv. HAL2</strain>
    </source>
</reference>
<sequence length="63" mass="7646">MSKRYFFQALWFSLWFHIQPPSTVKMFLPSLLKMIEFVVFQLFPFKLLTFYTLMNNTIQTSNS</sequence>
<proteinExistence type="predicted"/>
<dbReference type="Gramene" id="PUZ47668">
    <property type="protein sequence ID" value="PUZ47668"/>
    <property type="gene ID" value="GQ55_7G185000"/>
</dbReference>
<keyword evidence="2" id="KW-1185">Reference proteome</keyword>
<organism evidence="1 2">
    <name type="scientific">Panicum hallii var. hallii</name>
    <dbReference type="NCBI Taxonomy" id="1504633"/>
    <lineage>
        <taxon>Eukaryota</taxon>
        <taxon>Viridiplantae</taxon>
        <taxon>Streptophyta</taxon>
        <taxon>Embryophyta</taxon>
        <taxon>Tracheophyta</taxon>
        <taxon>Spermatophyta</taxon>
        <taxon>Magnoliopsida</taxon>
        <taxon>Liliopsida</taxon>
        <taxon>Poales</taxon>
        <taxon>Poaceae</taxon>
        <taxon>PACMAD clade</taxon>
        <taxon>Panicoideae</taxon>
        <taxon>Panicodae</taxon>
        <taxon>Paniceae</taxon>
        <taxon>Panicinae</taxon>
        <taxon>Panicum</taxon>
        <taxon>Panicum sect. Panicum</taxon>
    </lineage>
</organism>
<accession>A0A2T7CWF9</accession>
<evidence type="ECO:0000313" key="1">
    <source>
        <dbReference type="EMBL" id="PUZ47668.1"/>
    </source>
</evidence>
<gene>
    <name evidence="1" type="ORF">GQ55_7G185000</name>
</gene>